<evidence type="ECO:0000313" key="15">
    <source>
        <dbReference type="Proteomes" id="UP001141327"/>
    </source>
</evidence>
<feature type="compositionally biased region" description="Basic and acidic residues" evidence="10">
    <location>
        <begin position="1419"/>
        <end position="1428"/>
    </location>
</feature>
<dbReference type="PANTHER" id="PTHR32075">
    <property type="entry name" value="ISWI CHROMATIN-REMODELING COMPLEX SUBUNIT YPL216W-RELATED"/>
    <property type="match status" value="1"/>
</dbReference>
<dbReference type="SUPFAM" id="SSF57903">
    <property type="entry name" value="FYVE/PHD zinc finger"/>
    <property type="match status" value="1"/>
</dbReference>
<dbReference type="SMART" id="SM00249">
    <property type="entry name" value="PHD"/>
    <property type="match status" value="1"/>
</dbReference>
<feature type="region of interest" description="Disordered" evidence="10">
    <location>
        <begin position="151"/>
        <end position="194"/>
    </location>
</feature>
<feature type="compositionally biased region" description="Low complexity" evidence="10">
    <location>
        <begin position="865"/>
        <end position="880"/>
    </location>
</feature>
<feature type="compositionally biased region" description="Basic residues" evidence="10">
    <location>
        <begin position="821"/>
        <end position="835"/>
    </location>
</feature>
<feature type="compositionally biased region" description="Acidic residues" evidence="10">
    <location>
        <begin position="790"/>
        <end position="806"/>
    </location>
</feature>
<feature type="compositionally biased region" description="Basic and acidic residues" evidence="10">
    <location>
        <begin position="302"/>
        <end position="321"/>
    </location>
</feature>
<organism evidence="14 15">
    <name type="scientific">Paratrimastix pyriformis</name>
    <dbReference type="NCBI Taxonomy" id="342808"/>
    <lineage>
        <taxon>Eukaryota</taxon>
        <taxon>Metamonada</taxon>
        <taxon>Preaxostyla</taxon>
        <taxon>Paratrimastigidae</taxon>
        <taxon>Paratrimastix</taxon>
    </lineage>
</organism>
<sequence>MPQQRGKAIHVPKVADLGHFSDDQEVWFIEMTGEVFTSYEKYLDAIDLYQSSVWSCRHTGRSGLTYQEALDSEQESLEKIESLRLTPLEYEHICRTTHHSILQIEDLVHRLQADFTARLFVGQSVLVTHPSATGSRKGQVVAVHGAALTIKDDDDGDDARSEGDEKPAPRVRTPTGAKKGKAPAAPAKPTKKAKTALPNLTYDVVMLGDGGEEGLRISNIAREALKPARVIPLTVMRMLVRDIATREFYLGAPFVVRPDLVARFHLATALPQHRRPEGRPREEQDQGKEKEGAEKKAHKAHAKEPEAKKDAKRDAKKDASKKAAPGKASKSETRVGPSDLRPSDPPLALWAARLGPLHPDASFLTARVHSGTRPCGRRPAPTKPKLPPAVHYPMDDTQVPRTPAEQQARPPAPEGRFAVPPEAVADVLMLWDALSTFRDQFGVDLLAQGSWRRPWPPEPSPLLAEIHHALLQLLFHDEGCADMPTKTRKALGLAHWITPLAHYLRTRTDDFPEMKPIARVLLGRPATEESESDSDDKEAKDEKDEKEAGEGQSEEDDPKPPKPASRAASAGPGSPRSPAAAAAAAAALKSPTRTAAAHAAATAPAAAPGSPRPAPVPTPTPAAEPRVPNARPPARTPAPTPVDPSPEPQPEPGAPPAPGPEETPVDPPPRPEPTVPAQSKDAEEKEGDEDGAAAAGPRRSRRGRGRRRQTRRMTRLVENAIAESVADALPGSPSGRRSTRGRKGTRRPRRQAEEEDEEKDEKNSSGAEEKEEGSPAASSASGDEDNKDKEDEEEPEEEEEESEDAAEQSSSASEGGLRRERPSRRSTRAGRGRRAAAKDEEDDAGGDEVAFYRRRQTRSMDRRPAATTRGATRSRSRAPAGGAGGAAGRAARAARRDRQRQVLVGGPGSSEDEQEEQSEEEAAPKGRARKQRAAGGKRRAPKKAEGAEEEEETKAEEAGAASGGEADRNDDFCYVCRRGGELLCCDGPCGHSFHTRCLHLGELPPGEDAWYCPECTRKMARRRPLPTTPPAASVSPGTRHGAHSAEAPAALSGYRQLTVGERVAVLRLLLDDVLETKALREYIDSAHEKADQFRAEQRQAETALRKRLAELKGQRAKDTAELEQCAADLKALVRPSPPPHPLVPHHHIPLALSAPLPHSLTPGSPAPAPAASQEAQAAKSDGLSTRTSSAKQRELGGRVEALQRDIRLADEEAAQGAERLKEMGLRWNPKTERKVAGFSIRTVPLGEDRFRSKYYLFWGNPARLYVEYRLPGPWPRDAVPSTAATTPTPLPSTPTTPGAAAAAATTTTTTTSATPPPAPTPAAPLVPAGATGVLSPTAWGFYDTPAALEALVGWLDERGIRERQLKKALKDRMAFLQQEMLDAQRAQLNPPTVAEGPLTRRRTLRSTLLRRASTRRTRSTADLEREQEQAAPPSAPIPQLVAQEAPKASVAPPPEAATQPAAPAAAEPPASVEQVPVIRV</sequence>
<dbReference type="InterPro" id="IPR028942">
    <property type="entry name" value="WHIM1_dom"/>
</dbReference>
<evidence type="ECO:0000256" key="5">
    <source>
        <dbReference type="ARBA" id="ARBA00023054"/>
    </source>
</evidence>
<feature type="region of interest" description="Disordered" evidence="10">
    <location>
        <begin position="271"/>
        <end position="344"/>
    </location>
</feature>
<dbReference type="PANTHER" id="PTHR32075:SF6">
    <property type="entry name" value="ISWI CHROMATIN-REMODELING COMPLEX SUBUNIT YPL216W-RELATED"/>
    <property type="match status" value="1"/>
</dbReference>
<feature type="compositionally biased region" description="Low complexity" evidence="10">
    <location>
        <begin position="1295"/>
        <end position="1313"/>
    </location>
</feature>
<feature type="region of interest" description="Disordered" evidence="10">
    <location>
        <begin position="1279"/>
        <end position="1319"/>
    </location>
</feature>
<dbReference type="PROSITE" id="PS50016">
    <property type="entry name" value="ZF_PHD_2"/>
    <property type="match status" value="1"/>
</dbReference>
<keyword evidence="6 8" id="KW-0539">Nucleus</keyword>
<keyword evidence="2" id="KW-0479">Metal-binding</keyword>
<feature type="compositionally biased region" description="Low complexity" evidence="10">
    <location>
        <begin position="564"/>
        <end position="609"/>
    </location>
</feature>
<feature type="compositionally biased region" description="Acidic residues" evidence="10">
    <location>
        <begin position="910"/>
        <end position="921"/>
    </location>
</feature>
<feature type="region of interest" description="Disordered" evidence="10">
    <location>
        <begin position="1154"/>
        <end position="1197"/>
    </location>
</feature>
<evidence type="ECO:0000259" key="12">
    <source>
        <dbReference type="PROSITE" id="PS50089"/>
    </source>
</evidence>
<evidence type="ECO:0000256" key="7">
    <source>
        <dbReference type="PROSITE-ProRule" id="PRU00175"/>
    </source>
</evidence>
<feature type="region of interest" description="Disordered" evidence="10">
    <location>
        <begin position="522"/>
        <end position="965"/>
    </location>
</feature>
<feature type="compositionally biased region" description="Basic and acidic residues" evidence="10">
    <location>
        <begin position="158"/>
        <end position="168"/>
    </location>
</feature>
<dbReference type="Gene3D" id="3.30.40.10">
    <property type="entry name" value="Zinc/RING finger domain, C3HC4 (zinc finger)"/>
    <property type="match status" value="1"/>
</dbReference>
<feature type="compositionally biased region" description="Pro residues" evidence="10">
    <location>
        <begin position="630"/>
        <end position="674"/>
    </location>
</feature>
<dbReference type="InterPro" id="IPR001841">
    <property type="entry name" value="Znf_RING"/>
</dbReference>
<dbReference type="Proteomes" id="UP001141327">
    <property type="component" value="Unassembled WGS sequence"/>
</dbReference>
<feature type="domain" description="PHD-type" evidence="11">
    <location>
        <begin position="970"/>
        <end position="1018"/>
    </location>
</feature>
<dbReference type="InterPro" id="IPR019787">
    <property type="entry name" value="Znf_PHD-finger"/>
</dbReference>
<dbReference type="InterPro" id="IPR017993">
    <property type="entry name" value="Atrophin-1"/>
</dbReference>
<dbReference type="PROSITE" id="PS51136">
    <property type="entry name" value="WAC"/>
    <property type="match status" value="1"/>
</dbReference>
<evidence type="ECO:0000256" key="9">
    <source>
        <dbReference type="SAM" id="Coils"/>
    </source>
</evidence>
<feature type="compositionally biased region" description="Basic residues" evidence="10">
    <location>
        <begin position="698"/>
        <end position="714"/>
    </location>
</feature>
<dbReference type="InterPro" id="IPR059153">
    <property type="entry name" value="NSD_PHD-1st"/>
</dbReference>
<dbReference type="PROSITE" id="PS01359">
    <property type="entry name" value="ZF_PHD_1"/>
    <property type="match status" value="1"/>
</dbReference>
<dbReference type="Pfam" id="PF15613">
    <property type="entry name" value="WSD"/>
    <property type="match status" value="1"/>
</dbReference>
<keyword evidence="5 9" id="KW-0175">Coiled coil</keyword>
<feature type="domain" description="WAC" evidence="13">
    <location>
        <begin position="24"/>
        <end position="137"/>
    </location>
</feature>
<dbReference type="Pfam" id="PF15612">
    <property type="entry name" value="WHIM1"/>
    <property type="match status" value="1"/>
</dbReference>
<feature type="compositionally biased region" description="Low complexity" evidence="10">
    <location>
        <begin position="1169"/>
        <end position="1178"/>
    </location>
</feature>
<dbReference type="InterPro" id="IPR011011">
    <property type="entry name" value="Znf_FYVE_PHD"/>
</dbReference>
<feature type="compositionally biased region" description="Low complexity" evidence="10">
    <location>
        <begin position="1456"/>
        <end position="1480"/>
    </location>
</feature>
<evidence type="ECO:0000259" key="11">
    <source>
        <dbReference type="PROSITE" id="PS50016"/>
    </source>
</evidence>
<feature type="compositionally biased region" description="Low complexity" evidence="10">
    <location>
        <begin position="400"/>
        <end position="409"/>
    </location>
</feature>
<dbReference type="InterPro" id="IPR018501">
    <property type="entry name" value="DDT_dom"/>
</dbReference>
<evidence type="ECO:0000256" key="3">
    <source>
        <dbReference type="ARBA" id="ARBA00022771"/>
    </source>
</evidence>
<feature type="compositionally biased region" description="Basic residues" evidence="10">
    <location>
        <begin position="926"/>
        <end position="941"/>
    </location>
</feature>
<feature type="domain" description="RING-type" evidence="12">
    <location>
        <begin position="973"/>
        <end position="1016"/>
    </location>
</feature>
<feature type="compositionally biased region" description="Low complexity" evidence="10">
    <location>
        <begin position="173"/>
        <end position="188"/>
    </location>
</feature>
<dbReference type="Pfam" id="PF10537">
    <property type="entry name" value="WAC_Acf1_DNA_bd"/>
    <property type="match status" value="1"/>
</dbReference>
<keyword evidence="3 7" id="KW-0863">Zinc-finger</keyword>
<evidence type="ECO:0000256" key="4">
    <source>
        <dbReference type="ARBA" id="ARBA00022833"/>
    </source>
</evidence>
<protein>
    <submittedName>
        <fullName evidence="14">Bromodomain adjacent to zinc finger domain protein 1A</fullName>
    </submittedName>
</protein>
<evidence type="ECO:0000259" key="13">
    <source>
        <dbReference type="PROSITE" id="PS51136"/>
    </source>
</evidence>
<feature type="compositionally biased region" description="Pro residues" evidence="10">
    <location>
        <begin position="610"/>
        <end position="622"/>
    </location>
</feature>
<gene>
    <name evidence="14" type="ORF">PAPYR_677</name>
</gene>
<reference evidence="14" key="1">
    <citation type="journal article" date="2022" name="bioRxiv">
        <title>Genomics of Preaxostyla Flagellates Illuminates Evolutionary Transitions and the Path Towards Mitochondrial Loss.</title>
        <authorList>
            <person name="Novak L.V.F."/>
            <person name="Treitli S.C."/>
            <person name="Pyrih J."/>
            <person name="Halakuc P."/>
            <person name="Pipaliya S.V."/>
            <person name="Vacek V."/>
            <person name="Brzon O."/>
            <person name="Soukal P."/>
            <person name="Eme L."/>
            <person name="Dacks J.B."/>
            <person name="Karnkowska A."/>
            <person name="Elias M."/>
            <person name="Hampl V."/>
        </authorList>
    </citation>
    <scope>NUCLEOTIDE SEQUENCE</scope>
    <source>
        <strain evidence="14">RCP-MX</strain>
    </source>
</reference>
<dbReference type="InterPro" id="IPR001965">
    <property type="entry name" value="Znf_PHD"/>
</dbReference>
<dbReference type="EMBL" id="JAPMOS010000002">
    <property type="protein sequence ID" value="KAJ4462671.1"/>
    <property type="molecule type" value="Genomic_DNA"/>
</dbReference>
<feature type="coiled-coil region" evidence="9">
    <location>
        <begin position="1083"/>
        <end position="1114"/>
    </location>
</feature>
<evidence type="ECO:0000256" key="10">
    <source>
        <dbReference type="SAM" id="MobiDB-lite"/>
    </source>
</evidence>
<feature type="region of interest" description="Disordered" evidence="10">
    <location>
        <begin position="369"/>
        <end position="416"/>
    </location>
</feature>
<keyword evidence="15" id="KW-1185">Reference proteome</keyword>
<dbReference type="CDD" id="cd15532">
    <property type="entry name" value="PHD2_CHD_II"/>
    <property type="match status" value="1"/>
</dbReference>
<feature type="compositionally biased region" description="Basic and acidic residues" evidence="10">
    <location>
        <begin position="274"/>
        <end position="295"/>
    </location>
</feature>
<dbReference type="Pfam" id="PF02791">
    <property type="entry name" value="DDT"/>
    <property type="match status" value="1"/>
</dbReference>
<feature type="region of interest" description="Disordered" evidence="10">
    <location>
        <begin position="1023"/>
        <end position="1043"/>
    </location>
</feature>
<evidence type="ECO:0000256" key="8">
    <source>
        <dbReference type="PROSITE-ProRule" id="PRU00475"/>
    </source>
</evidence>
<keyword evidence="4" id="KW-0862">Zinc</keyword>
<evidence type="ECO:0000256" key="2">
    <source>
        <dbReference type="ARBA" id="ARBA00022723"/>
    </source>
</evidence>
<dbReference type="InterPro" id="IPR013083">
    <property type="entry name" value="Znf_RING/FYVE/PHD"/>
</dbReference>
<name>A0ABQ8UU62_9EUKA</name>
<proteinExistence type="predicted"/>
<comment type="subcellular location">
    <subcellularLocation>
        <location evidence="1 8">Nucleus</location>
    </subcellularLocation>
</comment>
<dbReference type="InterPro" id="IPR019786">
    <property type="entry name" value="Zinc_finger_PHD-type_CS"/>
</dbReference>
<dbReference type="InterPro" id="IPR028941">
    <property type="entry name" value="WHIM2_dom"/>
</dbReference>
<dbReference type="Pfam" id="PF23011">
    <property type="entry name" value="PHD-1st_NSD"/>
    <property type="match status" value="1"/>
</dbReference>
<dbReference type="PROSITE" id="PS50089">
    <property type="entry name" value="ZF_RING_2"/>
    <property type="match status" value="1"/>
</dbReference>
<feature type="region of interest" description="Disordered" evidence="10">
    <location>
        <begin position="1407"/>
        <end position="1480"/>
    </location>
</feature>
<dbReference type="PRINTS" id="PR01222">
    <property type="entry name" value="ATROPHIN"/>
</dbReference>
<comment type="caution">
    <text evidence="14">The sequence shown here is derived from an EMBL/GenBank/DDBJ whole genome shotgun (WGS) entry which is preliminary data.</text>
</comment>
<evidence type="ECO:0000256" key="6">
    <source>
        <dbReference type="ARBA" id="ARBA00023242"/>
    </source>
</evidence>
<feature type="compositionally biased region" description="Basic and acidic residues" evidence="10">
    <location>
        <begin position="537"/>
        <end position="549"/>
    </location>
</feature>
<accession>A0ABQ8UU62</accession>
<evidence type="ECO:0000256" key="1">
    <source>
        <dbReference type="ARBA" id="ARBA00004123"/>
    </source>
</evidence>
<dbReference type="InterPro" id="IPR013136">
    <property type="entry name" value="WSTF_Acf1_Cbp146"/>
</dbReference>
<feature type="compositionally biased region" description="Basic residues" evidence="10">
    <location>
        <begin position="737"/>
        <end position="749"/>
    </location>
</feature>
<evidence type="ECO:0000313" key="14">
    <source>
        <dbReference type="EMBL" id="KAJ4462671.1"/>
    </source>
</evidence>